<evidence type="ECO:0000256" key="1">
    <source>
        <dbReference type="ARBA" id="ARBA00023015"/>
    </source>
</evidence>
<dbReference type="InterPro" id="IPR036388">
    <property type="entry name" value="WH-like_DNA-bd_sf"/>
</dbReference>
<dbReference type="InterPro" id="IPR019888">
    <property type="entry name" value="Tscrpt_reg_AsnC-like"/>
</dbReference>
<dbReference type="InterPro" id="IPR036390">
    <property type="entry name" value="WH_DNA-bd_sf"/>
</dbReference>
<dbReference type="Proteomes" id="UP000030021">
    <property type="component" value="Unassembled WGS sequence"/>
</dbReference>
<dbReference type="Gene3D" id="3.30.70.920">
    <property type="match status" value="1"/>
</dbReference>
<dbReference type="PANTHER" id="PTHR30154">
    <property type="entry name" value="LEUCINE-RESPONSIVE REGULATORY PROTEIN"/>
    <property type="match status" value="1"/>
</dbReference>
<accession>A0A0A0HS76</accession>
<dbReference type="PRINTS" id="PR00033">
    <property type="entry name" value="HTHASNC"/>
</dbReference>
<dbReference type="PATRIC" id="fig|1288298.3.peg.35"/>
<reference evidence="5 6" key="1">
    <citation type="submission" date="2013-01" db="EMBL/GenBank/DDBJ databases">
        <authorList>
            <person name="Fiebig A."/>
            <person name="Goeker M."/>
            <person name="Klenk H.-P.P."/>
        </authorList>
    </citation>
    <scope>NUCLEOTIDE SEQUENCE [LARGE SCALE GENOMIC DNA]</scope>
    <source>
        <strain evidence="5 6">DSM 17069</strain>
    </source>
</reference>
<dbReference type="InterPro" id="IPR000485">
    <property type="entry name" value="AsnC-type_HTH_dom"/>
</dbReference>
<dbReference type="PROSITE" id="PS50956">
    <property type="entry name" value="HTH_ASNC_2"/>
    <property type="match status" value="1"/>
</dbReference>
<dbReference type="SMART" id="SM00344">
    <property type="entry name" value="HTH_ASNC"/>
    <property type="match status" value="1"/>
</dbReference>
<feature type="domain" description="HTH asnC-type" evidence="4">
    <location>
        <begin position="1"/>
        <end position="62"/>
    </location>
</feature>
<dbReference type="Gene3D" id="1.10.10.10">
    <property type="entry name" value="Winged helix-like DNA-binding domain superfamily/Winged helix DNA-binding domain"/>
    <property type="match status" value="1"/>
</dbReference>
<dbReference type="STRING" id="215743.ROSMUCSMR3_02236"/>
<comment type="caution">
    <text evidence="5">The sequence shown here is derived from an EMBL/GenBank/DDBJ whole genome shotgun (WGS) entry which is preliminary data.</text>
</comment>
<dbReference type="SUPFAM" id="SSF54909">
    <property type="entry name" value="Dimeric alpha+beta barrel"/>
    <property type="match status" value="1"/>
</dbReference>
<dbReference type="HOGENOM" id="CLU_091233_0_3_5"/>
<evidence type="ECO:0000313" key="6">
    <source>
        <dbReference type="Proteomes" id="UP000030021"/>
    </source>
</evidence>
<gene>
    <name evidence="5" type="ORF">rosmuc_00034</name>
</gene>
<dbReference type="OrthoDB" id="9803143at2"/>
<dbReference type="EMBL" id="AONH01000001">
    <property type="protein sequence ID" value="KGM89444.1"/>
    <property type="molecule type" value="Genomic_DNA"/>
</dbReference>
<organism evidence="5 6">
    <name type="scientific">Roseovarius mucosus DSM 17069</name>
    <dbReference type="NCBI Taxonomy" id="1288298"/>
    <lineage>
        <taxon>Bacteria</taxon>
        <taxon>Pseudomonadati</taxon>
        <taxon>Pseudomonadota</taxon>
        <taxon>Alphaproteobacteria</taxon>
        <taxon>Rhodobacterales</taxon>
        <taxon>Roseobacteraceae</taxon>
        <taxon>Roseovarius</taxon>
    </lineage>
</organism>
<keyword evidence="2" id="KW-0238">DNA-binding</keyword>
<proteinExistence type="predicted"/>
<evidence type="ECO:0000313" key="5">
    <source>
        <dbReference type="EMBL" id="KGM89444.1"/>
    </source>
</evidence>
<dbReference type="InterPro" id="IPR019887">
    <property type="entry name" value="Tscrpt_reg_AsnC/Lrp_C"/>
</dbReference>
<dbReference type="SUPFAM" id="SSF46785">
    <property type="entry name" value="Winged helix' DNA-binding domain"/>
    <property type="match status" value="1"/>
</dbReference>
<dbReference type="GO" id="GO:0043200">
    <property type="term" value="P:response to amino acid"/>
    <property type="evidence" value="ECO:0007669"/>
    <property type="project" value="TreeGrafter"/>
</dbReference>
<evidence type="ECO:0000259" key="4">
    <source>
        <dbReference type="PROSITE" id="PS50956"/>
    </source>
</evidence>
<dbReference type="PANTHER" id="PTHR30154:SF34">
    <property type="entry name" value="TRANSCRIPTIONAL REGULATOR AZLB"/>
    <property type="match status" value="1"/>
</dbReference>
<sequence length="151" mass="17203">MDRIDRQIIAALQRDGRQKLADLSAAVGLSPTPLARRIARLETEGVITGYAARVNQEKLGLPLNAFIFVELEHHTRDAISAFETRLRRFDEVMECYLMTGTRDVLLRVVAADLRDFDRFLEEGLMQTPGIRSMRSSFALRTMIRRDALPEV</sequence>
<dbReference type="AlphaFoldDB" id="A0A0A0HS76"/>
<dbReference type="GO" id="GO:0005829">
    <property type="term" value="C:cytosol"/>
    <property type="evidence" value="ECO:0007669"/>
    <property type="project" value="TreeGrafter"/>
</dbReference>
<keyword evidence="3" id="KW-0804">Transcription</keyword>
<protein>
    <submittedName>
        <fullName evidence="5">Transcriptional regulator, AsnC family</fullName>
    </submittedName>
</protein>
<name>A0A0A0HS76_9RHOB</name>
<evidence type="ECO:0000256" key="3">
    <source>
        <dbReference type="ARBA" id="ARBA00023163"/>
    </source>
</evidence>
<dbReference type="RefSeq" id="WP_037275888.1">
    <property type="nucleotide sequence ID" value="NZ_KN293991.1"/>
</dbReference>
<dbReference type="GO" id="GO:0043565">
    <property type="term" value="F:sequence-specific DNA binding"/>
    <property type="evidence" value="ECO:0007669"/>
    <property type="project" value="InterPro"/>
</dbReference>
<dbReference type="Pfam" id="PF13404">
    <property type="entry name" value="HTH_AsnC-type"/>
    <property type="match status" value="1"/>
</dbReference>
<evidence type="ECO:0000256" key="2">
    <source>
        <dbReference type="ARBA" id="ARBA00023125"/>
    </source>
</evidence>
<dbReference type="eggNOG" id="COG1522">
    <property type="taxonomic scope" value="Bacteria"/>
</dbReference>
<keyword evidence="1" id="KW-0805">Transcription regulation</keyword>
<dbReference type="Pfam" id="PF01037">
    <property type="entry name" value="AsnC_trans_reg"/>
    <property type="match status" value="1"/>
</dbReference>
<dbReference type="InterPro" id="IPR011008">
    <property type="entry name" value="Dimeric_a/b-barrel"/>
</dbReference>